<evidence type="ECO:0000313" key="4">
    <source>
        <dbReference type="Proteomes" id="UP000190539"/>
    </source>
</evidence>
<dbReference type="STRING" id="83656.B1H18_34180"/>
<dbReference type="CDD" id="cd16936">
    <property type="entry name" value="HATPase_RsbW-like"/>
    <property type="match status" value="1"/>
</dbReference>
<dbReference type="InterPro" id="IPR003594">
    <property type="entry name" value="HATPase_dom"/>
</dbReference>
<feature type="domain" description="Histidine kinase/HSP90-like ATPase" evidence="2">
    <location>
        <begin position="30"/>
        <end position="113"/>
    </location>
</feature>
<evidence type="ECO:0000256" key="1">
    <source>
        <dbReference type="ARBA" id="ARBA00022527"/>
    </source>
</evidence>
<keyword evidence="4" id="KW-1185">Reference proteome</keyword>
<dbReference type="Pfam" id="PF13581">
    <property type="entry name" value="HATPase_c_2"/>
    <property type="match status" value="1"/>
</dbReference>
<dbReference type="PANTHER" id="PTHR35526:SF3">
    <property type="entry name" value="ANTI-SIGMA-F FACTOR RSBW"/>
    <property type="match status" value="1"/>
</dbReference>
<comment type="caution">
    <text evidence="3">The sequence shown here is derived from an EMBL/GenBank/DDBJ whole genome shotgun (WGS) entry which is preliminary data.</text>
</comment>
<dbReference type="PANTHER" id="PTHR35526">
    <property type="entry name" value="ANTI-SIGMA-F FACTOR RSBW-RELATED"/>
    <property type="match status" value="1"/>
</dbReference>
<keyword evidence="1" id="KW-0808">Transferase</keyword>
<dbReference type="OrthoDB" id="5184679at2"/>
<protein>
    <recommendedName>
        <fullName evidence="2">Histidine kinase/HSP90-like ATPase domain-containing protein</fullName>
    </recommendedName>
</protein>
<evidence type="ECO:0000259" key="2">
    <source>
        <dbReference type="Pfam" id="PF13581"/>
    </source>
</evidence>
<dbReference type="InterPro" id="IPR050267">
    <property type="entry name" value="Anti-sigma-factor_SerPK"/>
</dbReference>
<proteinExistence type="predicted"/>
<sequence length="120" mass="12781">MTREFLGVRGERRGGADRLDMTVTPRRAGVDDAELVVSELVANAAQHGSSACRLRLRAGVGRLVVEVHDDNSTMPVRRNVGEAAERGRGLLLVRALADRVRVSPGRDGGKTVMAVLPVGA</sequence>
<keyword evidence="1" id="KW-0418">Kinase</keyword>
<dbReference type="Proteomes" id="UP000190539">
    <property type="component" value="Unassembled WGS sequence"/>
</dbReference>
<name>A0A1V3ZZK2_9ACTN</name>
<reference evidence="3 4" key="1">
    <citation type="submission" date="2017-02" db="EMBL/GenBank/DDBJ databases">
        <title>Draft Genome Sequence of Streptomyces tsukubaensis F601, a Producer of the immunosuppressant tacrolimus FK506.</title>
        <authorList>
            <person name="Zong G."/>
            <person name="Zhong C."/>
            <person name="Fu J."/>
            <person name="Qin R."/>
            <person name="Cao G."/>
        </authorList>
    </citation>
    <scope>NUCLEOTIDE SEQUENCE [LARGE SCALE GENOMIC DNA]</scope>
    <source>
        <strain evidence="3 4">F601</strain>
    </source>
</reference>
<dbReference type="EMBL" id="MVFC01000061">
    <property type="protein sequence ID" value="OON71372.1"/>
    <property type="molecule type" value="Genomic_DNA"/>
</dbReference>
<organism evidence="3 4">
    <name type="scientific">Streptomyces tsukubensis</name>
    <dbReference type="NCBI Taxonomy" id="83656"/>
    <lineage>
        <taxon>Bacteria</taxon>
        <taxon>Bacillati</taxon>
        <taxon>Actinomycetota</taxon>
        <taxon>Actinomycetes</taxon>
        <taxon>Kitasatosporales</taxon>
        <taxon>Streptomycetaceae</taxon>
        <taxon>Streptomyces</taxon>
    </lineage>
</organism>
<dbReference type="AlphaFoldDB" id="A0A1V3ZZK2"/>
<keyword evidence="1" id="KW-0723">Serine/threonine-protein kinase</keyword>
<accession>A0A1V3ZZK2</accession>
<dbReference type="GO" id="GO:0004674">
    <property type="term" value="F:protein serine/threonine kinase activity"/>
    <property type="evidence" value="ECO:0007669"/>
    <property type="project" value="UniProtKB-KW"/>
</dbReference>
<dbReference type="SUPFAM" id="SSF55874">
    <property type="entry name" value="ATPase domain of HSP90 chaperone/DNA topoisomerase II/histidine kinase"/>
    <property type="match status" value="1"/>
</dbReference>
<gene>
    <name evidence="3" type="ORF">B1H18_34180</name>
</gene>
<evidence type="ECO:0000313" key="3">
    <source>
        <dbReference type="EMBL" id="OON71372.1"/>
    </source>
</evidence>
<dbReference type="InterPro" id="IPR036890">
    <property type="entry name" value="HATPase_C_sf"/>
</dbReference>
<dbReference type="Gene3D" id="3.30.565.10">
    <property type="entry name" value="Histidine kinase-like ATPase, C-terminal domain"/>
    <property type="match status" value="1"/>
</dbReference>